<proteinExistence type="predicted"/>
<dbReference type="InterPro" id="IPR001155">
    <property type="entry name" value="OxRdtase_FMN_N"/>
</dbReference>
<protein>
    <recommendedName>
        <fullName evidence="1">NADH:flavin oxidoreductase/NADH oxidase N-terminal domain-containing protein</fullName>
    </recommendedName>
</protein>
<dbReference type="Gene3D" id="3.20.20.70">
    <property type="entry name" value="Aldolase class I"/>
    <property type="match status" value="1"/>
</dbReference>
<dbReference type="SUPFAM" id="SSF51395">
    <property type="entry name" value="FMN-linked oxidoreductases"/>
    <property type="match status" value="1"/>
</dbReference>
<reference evidence="2" key="1">
    <citation type="submission" date="2022-07" db="EMBL/GenBank/DDBJ databases">
        <title>Genome Sequence of Leucocoprinus birnbaumii.</title>
        <authorList>
            <person name="Buettner E."/>
        </authorList>
    </citation>
    <scope>NUCLEOTIDE SEQUENCE</scope>
    <source>
        <strain evidence="2">VT141</strain>
    </source>
</reference>
<dbReference type="EMBL" id="JANIEX010000020">
    <property type="protein sequence ID" value="KAJ3576048.1"/>
    <property type="molecule type" value="Genomic_DNA"/>
</dbReference>
<dbReference type="Pfam" id="PF00724">
    <property type="entry name" value="Oxidored_FMN"/>
    <property type="match status" value="1"/>
</dbReference>
<dbReference type="GO" id="GO:0010181">
    <property type="term" value="F:FMN binding"/>
    <property type="evidence" value="ECO:0007669"/>
    <property type="project" value="InterPro"/>
</dbReference>
<evidence type="ECO:0000259" key="1">
    <source>
        <dbReference type="Pfam" id="PF00724"/>
    </source>
</evidence>
<feature type="domain" description="NADH:flavin oxidoreductase/NADH oxidase N-terminal" evidence="1">
    <location>
        <begin position="3"/>
        <end position="297"/>
    </location>
</feature>
<dbReference type="GO" id="GO:0003959">
    <property type="term" value="F:NADPH dehydrogenase activity"/>
    <property type="evidence" value="ECO:0007669"/>
    <property type="project" value="TreeGrafter"/>
</dbReference>
<dbReference type="InterPro" id="IPR013785">
    <property type="entry name" value="Aldolase_TIM"/>
</dbReference>
<dbReference type="PANTHER" id="PTHR22893:SF91">
    <property type="entry name" value="NADPH DEHYDROGENASE 2-RELATED"/>
    <property type="match status" value="1"/>
</dbReference>
<accession>A0AAD5YYH4</accession>
<dbReference type="PANTHER" id="PTHR22893">
    <property type="entry name" value="NADH OXIDOREDUCTASE-RELATED"/>
    <property type="match status" value="1"/>
</dbReference>
<dbReference type="CDD" id="cd02933">
    <property type="entry name" value="OYE_like_FMN"/>
    <property type="match status" value="1"/>
</dbReference>
<evidence type="ECO:0000313" key="2">
    <source>
        <dbReference type="EMBL" id="KAJ3576048.1"/>
    </source>
</evidence>
<dbReference type="InterPro" id="IPR045247">
    <property type="entry name" value="Oye-like"/>
</dbReference>
<name>A0AAD5YYH4_9AGAR</name>
<dbReference type="AlphaFoldDB" id="A0AAD5YYH4"/>
<keyword evidence="3" id="KW-1185">Reference proteome</keyword>
<comment type="caution">
    <text evidence="2">The sequence shown here is derived from an EMBL/GenBank/DDBJ whole genome shotgun (WGS) entry which is preliminary data.</text>
</comment>
<gene>
    <name evidence="2" type="ORF">NP233_g687</name>
</gene>
<evidence type="ECO:0000313" key="3">
    <source>
        <dbReference type="Proteomes" id="UP001213000"/>
    </source>
</evidence>
<sequence length="340" mass="39055">MVKVHYEQRSRVPGTFIIAEATYIAAKAGGDPNVPGIWNKEQIDAWREVTEAVHTNGSYIFLQLWALGRTAEIQYLHEENHDFEIVAPSAIPLKARQNDPPRELTKAEIEEYVELWVQAAKNAVFEAGFDGVEIHNAFGYLLDQFVKEVSNHRGDEYGGSIENRSKHTLEVVQAVVNAIGAERTGLRLSPWSTWNDMKVENPVPQYTYLVTELKNRFPRLCYLHLIEPHSRRFFSYSSNDFIRDIWNPNPLISAGRYTRESAIKKTNKRDNELIAFGKAFIANPDLPTRLKMDRSLNAPDSRTFYTRGDHPDAHIGYNDYKFYGEPVGRVYKPFIPIPRQ</sequence>
<dbReference type="Proteomes" id="UP001213000">
    <property type="component" value="Unassembled WGS sequence"/>
</dbReference>
<organism evidence="2 3">
    <name type="scientific">Leucocoprinus birnbaumii</name>
    <dbReference type="NCBI Taxonomy" id="56174"/>
    <lineage>
        <taxon>Eukaryota</taxon>
        <taxon>Fungi</taxon>
        <taxon>Dikarya</taxon>
        <taxon>Basidiomycota</taxon>
        <taxon>Agaricomycotina</taxon>
        <taxon>Agaricomycetes</taxon>
        <taxon>Agaricomycetidae</taxon>
        <taxon>Agaricales</taxon>
        <taxon>Agaricineae</taxon>
        <taxon>Agaricaceae</taxon>
        <taxon>Leucocoprinus</taxon>
    </lineage>
</organism>